<evidence type="ECO:0000313" key="2">
    <source>
        <dbReference type="EMBL" id="KAK3057469.1"/>
    </source>
</evidence>
<gene>
    <name evidence="2" type="ORF">LTR09_001653</name>
</gene>
<feature type="domain" description="BTB" evidence="1">
    <location>
        <begin position="12"/>
        <end position="75"/>
    </location>
</feature>
<dbReference type="PANTHER" id="PTHR47843">
    <property type="entry name" value="BTB DOMAIN-CONTAINING PROTEIN-RELATED"/>
    <property type="match status" value="1"/>
</dbReference>
<sequence>MEKVTNLAAMFEDSTIVTVQLDNTDENFHVQKALLCNVSKYFVRALTGEFIESKSNTLRLPGCKKATFSLFLYWLCHRSLPENLTTELESEAEIPEGSDKWWTPSYNQQQLISLWGFGDIYLMPSLQNEAMRMLVKNVSTFRIGVEAVKLAAELWVEDSPQRNFVMEGVAGEYSDWGLHDHGIDYLGAIPGVMKDMLTILRIAWTGEEALVQQPNPDISRLLVDETTQRP</sequence>
<comment type="caution">
    <text evidence="2">The sequence shown here is derived from an EMBL/GenBank/DDBJ whole genome shotgun (WGS) entry which is preliminary data.</text>
</comment>
<protein>
    <recommendedName>
        <fullName evidence="1">BTB domain-containing protein</fullName>
    </recommendedName>
</protein>
<dbReference type="CDD" id="cd18186">
    <property type="entry name" value="BTB_POZ_ZBTB_KLHL-like"/>
    <property type="match status" value="1"/>
</dbReference>
<dbReference type="PANTHER" id="PTHR47843:SF2">
    <property type="entry name" value="BTB DOMAIN-CONTAINING PROTEIN"/>
    <property type="match status" value="1"/>
</dbReference>
<dbReference type="EMBL" id="JAWDJX010000003">
    <property type="protein sequence ID" value="KAK3057469.1"/>
    <property type="molecule type" value="Genomic_DNA"/>
</dbReference>
<keyword evidence="3" id="KW-1185">Reference proteome</keyword>
<accession>A0AAJ0GH70</accession>
<organism evidence="2 3">
    <name type="scientific">Extremus antarcticus</name>
    <dbReference type="NCBI Taxonomy" id="702011"/>
    <lineage>
        <taxon>Eukaryota</taxon>
        <taxon>Fungi</taxon>
        <taxon>Dikarya</taxon>
        <taxon>Ascomycota</taxon>
        <taxon>Pezizomycotina</taxon>
        <taxon>Dothideomycetes</taxon>
        <taxon>Dothideomycetidae</taxon>
        <taxon>Mycosphaerellales</taxon>
        <taxon>Extremaceae</taxon>
        <taxon>Extremus</taxon>
    </lineage>
</organism>
<dbReference type="Gene3D" id="3.30.710.10">
    <property type="entry name" value="Potassium Channel Kv1.1, Chain A"/>
    <property type="match status" value="1"/>
</dbReference>
<dbReference type="InterPro" id="IPR000210">
    <property type="entry name" value="BTB/POZ_dom"/>
</dbReference>
<dbReference type="AlphaFoldDB" id="A0AAJ0GH70"/>
<dbReference type="SUPFAM" id="SSF54695">
    <property type="entry name" value="POZ domain"/>
    <property type="match status" value="1"/>
</dbReference>
<proteinExistence type="predicted"/>
<name>A0AAJ0GH70_9PEZI</name>
<evidence type="ECO:0000313" key="3">
    <source>
        <dbReference type="Proteomes" id="UP001271007"/>
    </source>
</evidence>
<dbReference type="Proteomes" id="UP001271007">
    <property type="component" value="Unassembled WGS sequence"/>
</dbReference>
<dbReference type="InterPro" id="IPR011333">
    <property type="entry name" value="SKP1/BTB/POZ_sf"/>
</dbReference>
<evidence type="ECO:0000259" key="1">
    <source>
        <dbReference type="Pfam" id="PF00651"/>
    </source>
</evidence>
<reference evidence="2" key="1">
    <citation type="submission" date="2023-04" db="EMBL/GenBank/DDBJ databases">
        <title>Black Yeasts Isolated from many extreme environments.</title>
        <authorList>
            <person name="Coleine C."/>
            <person name="Stajich J.E."/>
            <person name="Selbmann L."/>
        </authorList>
    </citation>
    <scope>NUCLEOTIDE SEQUENCE</scope>
    <source>
        <strain evidence="2">CCFEE 5312</strain>
    </source>
</reference>
<dbReference type="Pfam" id="PF00651">
    <property type="entry name" value="BTB"/>
    <property type="match status" value="1"/>
</dbReference>